<keyword evidence="2 6" id="KW-0819">tRNA processing</keyword>
<dbReference type="InterPro" id="IPR012795">
    <property type="entry name" value="tRNA_Ile_lys_synt_N"/>
</dbReference>
<comment type="catalytic activity">
    <reaction evidence="5 6">
        <text>cytidine(34) in tRNA(Ile2) + L-lysine + ATP = lysidine(34) in tRNA(Ile2) + AMP + diphosphate + H(+)</text>
        <dbReference type="Rhea" id="RHEA:43744"/>
        <dbReference type="Rhea" id="RHEA-COMP:10625"/>
        <dbReference type="Rhea" id="RHEA-COMP:10670"/>
        <dbReference type="ChEBI" id="CHEBI:15378"/>
        <dbReference type="ChEBI" id="CHEBI:30616"/>
        <dbReference type="ChEBI" id="CHEBI:32551"/>
        <dbReference type="ChEBI" id="CHEBI:33019"/>
        <dbReference type="ChEBI" id="CHEBI:82748"/>
        <dbReference type="ChEBI" id="CHEBI:83665"/>
        <dbReference type="ChEBI" id="CHEBI:456215"/>
        <dbReference type="EC" id="6.3.4.19"/>
    </reaction>
</comment>
<keyword evidence="1 6" id="KW-0436">Ligase</keyword>
<comment type="subcellular location">
    <subcellularLocation>
        <location evidence="6">Cytoplasm</location>
    </subcellularLocation>
</comment>
<dbReference type="PANTHER" id="PTHR43033">
    <property type="entry name" value="TRNA(ILE)-LYSIDINE SYNTHASE-RELATED"/>
    <property type="match status" value="1"/>
</dbReference>
<dbReference type="SUPFAM" id="SSF52402">
    <property type="entry name" value="Adenine nucleotide alpha hydrolases-like"/>
    <property type="match status" value="1"/>
</dbReference>
<organism evidence="8 9">
    <name type="scientific">Skermanella cutis</name>
    <dbReference type="NCBI Taxonomy" id="2775420"/>
    <lineage>
        <taxon>Bacteria</taxon>
        <taxon>Pseudomonadati</taxon>
        <taxon>Pseudomonadota</taxon>
        <taxon>Alphaproteobacteria</taxon>
        <taxon>Rhodospirillales</taxon>
        <taxon>Azospirillaceae</taxon>
        <taxon>Skermanella</taxon>
    </lineage>
</organism>
<dbReference type="Gene3D" id="3.40.50.620">
    <property type="entry name" value="HUPs"/>
    <property type="match status" value="1"/>
</dbReference>
<gene>
    <name evidence="6 8" type="primary">tilS</name>
    <name evidence="8" type="ORF">IGS68_15335</name>
</gene>
<dbReference type="InterPro" id="IPR014729">
    <property type="entry name" value="Rossmann-like_a/b/a_fold"/>
</dbReference>
<keyword evidence="6" id="KW-0963">Cytoplasm</keyword>
<name>A0ABX7AZF3_9PROT</name>
<evidence type="ECO:0000256" key="6">
    <source>
        <dbReference type="HAMAP-Rule" id="MF_01161"/>
    </source>
</evidence>
<comment type="function">
    <text evidence="6">Ligates lysine onto the cytidine present at position 34 of the AUA codon-specific tRNA(Ile) that contains the anticodon CAU, in an ATP-dependent manner. Cytidine is converted to lysidine, thus changing the amino acid specificity of the tRNA from methionine to isoleucine.</text>
</comment>
<dbReference type="RefSeq" id="WP_201070638.1">
    <property type="nucleotide sequence ID" value="NZ_CP067420.1"/>
</dbReference>
<comment type="domain">
    <text evidence="6">The N-terminal region contains the highly conserved SGGXDS motif, predicted to be a P-loop motif involved in ATP binding.</text>
</comment>
<evidence type="ECO:0000256" key="3">
    <source>
        <dbReference type="ARBA" id="ARBA00022741"/>
    </source>
</evidence>
<keyword evidence="9" id="KW-1185">Reference proteome</keyword>
<dbReference type="NCBIfam" id="TIGR02432">
    <property type="entry name" value="lysidine_TilS_N"/>
    <property type="match status" value="1"/>
</dbReference>
<dbReference type="PANTHER" id="PTHR43033:SF5">
    <property type="entry name" value="TRNA(ILE)-LYSIDINE SYNTHETASE"/>
    <property type="match status" value="1"/>
</dbReference>
<dbReference type="Pfam" id="PF01171">
    <property type="entry name" value="ATP_bind_3"/>
    <property type="match status" value="1"/>
</dbReference>
<dbReference type="GO" id="GO:0032267">
    <property type="term" value="F:tRNA(Ile)-lysidine synthase activity"/>
    <property type="evidence" value="ECO:0007669"/>
    <property type="project" value="UniProtKB-EC"/>
</dbReference>
<dbReference type="InterPro" id="IPR011063">
    <property type="entry name" value="TilS/TtcA_N"/>
</dbReference>
<feature type="binding site" evidence="6">
    <location>
        <begin position="30"/>
        <end position="35"/>
    </location>
    <ligand>
        <name>ATP</name>
        <dbReference type="ChEBI" id="CHEBI:30616"/>
    </ligand>
</feature>
<evidence type="ECO:0000256" key="2">
    <source>
        <dbReference type="ARBA" id="ARBA00022694"/>
    </source>
</evidence>
<comment type="similarity">
    <text evidence="6">Belongs to the tRNA(Ile)-lysidine synthase family.</text>
</comment>
<dbReference type="Proteomes" id="UP000595197">
    <property type="component" value="Chromosome"/>
</dbReference>
<keyword evidence="3 6" id="KW-0547">Nucleotide-binding</keyword>
<dbReference type="EC" id="6.3.4.19" evidence="6"/>
<dbReference type="InterPro" id="IPR012094">
    <property type="entry name" value="tRNA_Ile_lys_synt"/>
</dbReference>
<evidence type="ECO:0000256" key="4">
    <source>
        <dbReference type="ARBA" id="ARBA00022840"/>
    </source>
</evidence>
<evidence type="ECO:0000313" key="8">
    <source>
        <dbReference type="EMBL" id="QQP87477.1"/>
    </source>
</evidence>
<evidence type="ECO:0000256" key="5">
    <source>
        <dbReference type="ARBA" id="ARBA00048539"/>
    </source>
</evidence>
<accession>A0ABX7AZF3</accession>
<protein>
    <recommendedName>
        <fullName evidence="6">tRNA(Ile)-lysidine synthase</fullName>
        <ecNumber evidence="6">6.3.4.19</ecNumber>
    </recommendedName>
    <alternativeName>
        <fullName evidence="6">tRNA(Ile)-2-lysyl-cytidine synthase</fullName>
    </alternativeName>
    <alternativeName>
        <fullName evidence="6">tRNA(Ile)-lysidine synthetase</fullName>
    </alternativeName>
</protein>
<reference evidence="8" key="1">
    <citation type="submission" date="2021-02" db="EMBL/GenBank/DDBJ databases">
        <title>Skermanella TT6 skin isolate.</title>
        <authorList>
            <person name="Lee K."/>
            <person name="Ganzorig M."/>
        </authorList>
    </citation>
    <scope>NUCLEOTIDE SEQUENCE</scope>
    <source>
        <strain evidence="8">TT6</strain>
    </source>
</reference>
<dbReference type="HAMAP" id="MF_01161">
    <property type="entry name" value="tRNA_Ile_lys_synt"/>
    <property type="match status" value="1"/>
</dbReference>
<keyword evidence="4 6" id="KW-0067">ATP-binding</keyword>
<evidence type="ECO:0000259" key="7">
    <source>
        <dbReference type="Pfam" id="PF01171"/>
    </source>
</evidence>
<proteinExistence type="inferred from homology"/>
<evidence type="ECO:0000256" key="1">
    <source>
        <dbReference type="ARBA" id="ARBA00022598"/>
    </source>
</evidence>
<dbReference type="CDD" id="cd01992">
    <property type="entry name" value="TilS_N"/>
    <property type="match status" value="1"/>
</dbReference>
<sequence>MTRNLAGDFFDLMDRLGPFEPQPRVAVGVSGGPDSLALCILMKAWTDRVGGILLALTVDHGLRHDAAAEAAQVGGWLAARGIDHDVLRWEGPKPAAGIQAAARAARHRLLADRCRSEGILHLALAHHLEDQAETVLLRFAKGSGPDGLAGMSPLREAGSVRILRPLLGLSRSRLRDLLEAAGQPWIDDPSNRSAAFARARLRTMADLLAGEGWTAARAADTARRAGRSRAALEAATARLLAEAAEVWPEGCVLLRPDPVRAAPDDLALRALGRCLASVGGARYQPRRDAVERFLRSLSDGAPPRGATLGGCRIMPRGDGRLLVAREARAADERIVTGGGAALRWDGRFLVTVPSGAAGTVAALGRRTCALPKHLERLPAVVRETLPVLVREDGGVGFPRFDFANEFNIQDESGTGTAIGVVFAPPEPVSASAFVVV</sequence>
<dbReference type="EMBL" id="CP067420">
    <property type="protein sequence ID" value="QQP87477.1"/>
    <property type="molecule type" value="Genomic_DNA"/>
</dbReference>
<evidence type="ECO:0000313" key="9">
    <source>
        <dbReference type="Proteomes" id="UP000595197"/>
    </source>
</evidence>
<feature type="domain" description="tRNA(Ile)-lysidine/2-thiocytidine synthase N-terminal" evidence="7">
    <location>
        <begin position="25"/>
        <end position="203"/>
    </location>
</feature>